<evidence type="ECO:0000313" key="2">
    <source>
        <dbReference type="EMBL" id="GAU23111.1"/>
    </source>
</evidence>
<dbReference type="InterPro" id="IPR036397">
    <property type="entry name" value="RNaseH_sf"/>
</dbReference>
<dbReference type="PANTHER" id="PTHR47723">
    <property type="entry name" value="OS05G0353850 PROTEIN"/>
    <property type="match status" value="1"/>
</dbReference>
<organism evidence="2 3">
    <name type="scientific">Trifolium subterraneum</name>
    <name type="common">Subterranean clover</name>
    <dbReference type="NCBI Taxonomy" id="3900"/>
    <lineage>
        <taxon>Eukaryota</taxon>
        <taxon>Viridiplantae</taxon>
        <taxon>Streptophyta</taxon>
        <taxon>Embryophyta</taxon>
        <taxon>Tracheophyta</taxon>
        <taxon>Spermatophyta</taxon>
        <taxon>Magnoliopsida</taxon>
        <taxon>eudicotyledons</taxon>
        <taxon>Gunneridae</taxon>
        <taxon>Pentapetalae</taxon>
        <taxon>rosids</taxon>
        <taxon>fabids</taxon>
        <taxon>Fabales</taxon>
        <taxon>Fabaceae</taxon>
        <taxon>Papilionoideae</taxon>
        <taxon>50 kb inversion clade</taxon>
        <taxon>NPAAA clade</taxon>
        <taxon>Hologalegina</taxon>
        <taxon>IRL clade</taxon>
        <taxon>Trifolieae</taxon>
        <taxon>Trifolium</taxon>
    </lineage>
</organism>
<evidence type="ECO:0000313" key="3">
    <source>
        <dbReference type="Proteomes" id="UP000242715"/>
    </source>
</evidence>
<keyword evidence="3" id="KW-1185">Reference proteome</keyword>
<dbReference type="AlphaFoldDB" id="A0A2Z6LUK0"/>
<dbReference type="Pfam" id="PF13456">
    <property type="entry name" value="RVT_3"/>
    <property type="match status" value="1"/>
</dbReference>
<name>A0A2Z6LUK0_TRISU</name>
<feature type="domain" description="RNase H type-1" evidence="1">
    <location>
        <begin position="412"/>
        <end position="532"/>
    </location>
</feature>
<evidence type="ECO:0000259" key="1">
    <source>
        <dbReference type="Pfam" id="PF13456"/>
    </source>
</evidence>
<dbReference type="PANTHER" id="PTHR47723:SF13">
    <property type="entry name" value="PUTATIVE-RELATED"/>
    <property type="match status" value="1"/>
</dbReference>
<dbReference type="GO" id="GO:0003676">
    <property type="term" value="F:nucleic acid binding"/>
    <property type="evidence" value="ECO:0007669"/>
    <property type="project" value="InterPro"/>
</dbReference>
<dbReference type="EMBL" id="DF973264">
    <property type="protein sequence ID" value="GAU23111.1"/>
    <property type="molecule type" value="Genomic_DNA"/>
</dbReference>
<dbReference type="InterPro" id="IPR002156">
    <property type="entry name" value="RNaseH_domain"/>
</dbReference>
<gene>
    <name evidence="2" type="ORF">TSUD_305580</name>
</gene>
<reference evidence="3" key="1">
    <citation type="journal article" date="2017" name="Front. Plant Sci.">
        <title>Climate Clever Clovers: New Paradigm to Reduce the Environmental Footprint of Ruminants by Breeding Low Methanogenic Forages Utilizing Haplotype Variation.</title>
        <authorList>
            <person name="Kaur P."/>
            <person name="Appels R."/>
            <person name="Bayer P.E."/>
            <person name="Keeble-Gagnere G."/>
            <person name="Wang J."/>
            <person name="Hirakawa H."/>
            <person name="Shirasawa K."/>
            <person name="Vercoe P."/>
            <person name="Stefanova K."/>
            <person name="Durmic Z."/>
            <person name="Nichols P."/>
            <person name="Revell C."/>
            <person name="Isobe S.N."/>
            <person name="Edwards D."/>
            <person name="Erskine W."/>
        </authorList>
    </citation>
    <scope>NUCLEOTIDE SEQUENCE [LARGE SCALE GENOMIC DNA]</scope>
    <source>
        <strain evidence="3">cv. Daliak</strain>
    </source>
</reference>
<dbReference type="InterPro" id="IPR053151">
    <property type="entry name" value="RNase_H-like"/>
</dbReference>
<dbReference type="CDD" id="cd06222">
    <property type="entry name" value="RNase_H_like"/>
    <property type="match status" value="1"/>
</dbReference>
<dbReference type="SUPFAM" id="SSF53098">
    <property type="entry name" value="Ribonuclease H-like"/>
    <property type="match status" value="1"/>
</dbReference>
<accession>A0A2Z6LUK0</accession>
<dbReference type="GO" id="GO:0004523">
    <property type="term" value="F:RNA-DNA hybrid ribonuclease activity"/>
    <property type="evidence" value="ECO:0007669"/>
    <property type="project" value="InterPro"/>
</dbReference>
<dbReference type="Proteomes" id="UP000242715">
    <property type="component" value="Unassembled WGS sequence"/>
</dbReference>
<proteinExistence type="predicted"/>
<dbReference type="InterPro" id="IPR044730">
    <property type="entry name" value="RNase_H-like_dom_plant"/>
</dbReference>
<protein>
    <recommendedName>
        <fullName evidence="1">RNase H type-1 domain-containing protein</fullName>
    </recommendedName>
</protein>
<sequence length="572" mass="67210">MCNVSWRLRFHEGFAKVLPRVQSDHHPIIVISDGETNMGRNRPFRYEAAWGTHENFRQLLQENWIRERDLVDLLSNLTNNLTVWNKEVFGNIFRRKKELLARLNGIQNSSNYGYSNFLETLENELQQQLTTTLYQEECLWYQKSRGKWITDGDRNTKYYHSKTIVRRRRNKIVSLRSETGDWIEDQEILINMAMNFYINLYHEDKPVCDPVVSWTTYPQNLETEHHKLSSAVQYVECKQALFDMSPHKAPGEDGYPALFFQQNWDIVAESVHHFVNQVWSNPSLIPLINNTLLVLIPKVDKPEFIAQFRPIALYGAFYGQNEREWIFNNMEKAQNKEWKTIFMITCWHLWMWRNKSIFEEGFRHPNNPTHVILKMSMEIDRCEQTHLDGWNLQNETIFIGWKQPREGWFKLNCDGAHKSSIQLSGCGGLIRNNDGICVSSFARKIGSCDALHAEMWGMYIGMDLARRKGVTHLQVESDSKVLVDMVTGNCKVNGRIPTLVRRIRDLKNLDWQVQINHTWREGNRPADWLANFSLTLNSFDLHTYETPPRELQSLIFYDFSGACMPRSVRLIP</sequence>
<dbReference type="Gene3D" id="3.30.420.10">
    <property type="entry name" value="Ribonuclease H-like superfamily/Ribonuclease H"/>
    <property type="match status" value="1"/>
</dbReference>
<dbReference type="InterPro" id="IPR012337">
    <property type="entry name" value="RNaseH-like_sf"/>
</dbReference>
<dbReference type="OrthoDB" id="1436718at2759"/>